<dbReference type="SUPFAM" id="SSF53850">
    <property type="entry name" value="Periplasmic binding protein-like II"/>
    <property type="match status" value="1"/>
</dbReference>
<reference evidence="5 6" key="1">
    <citation type="submission" date="2019-12" db="EMBL/GenBank/DDBJ databases">
        <title>Genome sequencing and assembly of endphytes of Porphyra tenera.</title>
        <authorList>
            <person name="Park J.M."/>
            <person name="Shin R."/>
            <person name="Jo S.H."/>
        </authorList>
    </citation>
    <scope>NUCLEOTIDE SEQUENCE [LARGE SCALE GENOMIC DNA]</scope>
    <source>
        <strain evidence="5 6">GPM3</strain>
    </source>
</reference>
<name>A0A653V8T9_9GAMM</name>
<organism evidence="5 6">
    <name type="scientific">Vreelandella titanicae</name>
    <dbReference type="NCBI Taxonomy" id="664683"/>
    <lineage>
        <taxon>Bacteria</taxon>
        <taxon>Pseudomonadati</taxon>
        <taxon>Pseudomonadota</taxon>
        <taxon>Gammaproteobacteria</taxon>
        <taxon>Oceanospirillales</taxon>
        <taxon>Halomonadaceae</taxon>
        <taxon>Vreelandella</taxon>
    </lineage>
</organism>
<sequence>MLNLVWLKSFTTLVQHRRFQAAAQALGIAQPTLSQHIQKLEEQLGALLIRRSKTGCEPTKAALALMPLALSMLQLDERAREVVSGTRLRVGASSNIGIYMLQPYVSTFKNIPAVPELDLVIDNNPNIARQLTSGELDIAVMEWWHPKSGFQAMDWRQEPVVLITSPDHPCAEWHEIDRKTLAGMSLLGGEPGTGTGRLLASFFGERGPFPKVSMQLGSTEAVKQAVKAGLGVSLVLAACVEAEIRAGTLCAIPVSDAGLAKNLSVICPETLARQPPVSTFVSHICQ</sequence>
<dbReference type="GO" id="GO:0000976">
    <property type="term" value="F:transcription cis-regulatory region binding"/>
    <property type="evidence" value="ECO:0007669"/>
    <property type="project" value="TreeGrafter"/>
</dbReference>
<dbReference type="PROSITE" id="PS50931">
    <property type="entry name" value="HTH_LYSR"/>
    <property type="match status" value="1"/>
</dbReference>
<dbReference type="Gene3D" id="3.40.190.10">
    <property type="entry name" value="Periplasmic binding protein-like II"/>
    <property type="match status" value="2"/>
</dbReference>
<gene>
    <name evidence="5" type="ORF">FX987_02216</name>
</gene>
<accession>A0A653V8T9</accession>
<dbReference type="Gene3D" id="1.10.10.10">
    <property type="entry name" value="Winged helix-like DNA-binding domain superfamily/Winged helix DNA-binding domain"/>
    <property type="match status" value="1"/>
</dbReference>
<evidence type="ECO:0000256" key="4">
    <source>
        <dbReference type="ARBA" id="ARBA00023163"/>
    </source>
</evidence>
<protein>
    <submittedName>
        <fullName evidence="5">HTH-type transcriptional regulator CysL</fullName>
    </submittedName>
</protein>
<evidence type="ECO:0000256" key="2">
    <source>
        <dbReference type="ARBA" id="ARBA00023015"/>
    </source>
</evidence>
<dbReference type="SUPFAM" id="SSF46785">
    <property type="entry name" value="Winged helix' DNA-binding domain"/>
    <property type="match status" value="1"/>
</dbReference>
<dbReference type="InterPro" id="IPR000847">
    <property type="entry name" value="LysR_HTH_N"/>
</dbReference>
<dbReference type="InterPro" id="IPR005119">
    <property type="entry name" value="LysR_subst-bd"/>
</dbReference>
<dbReference type="EMBL" id="CP054580">
    <property type="protein sequence ID" value="QKS24439.1"/>
    <property type="molecule type" value="Genomic_DNA"/>
</dbReference>
<comment type="similarity">
    <text evidence="1">Belongs to the LysR transcriptional regulatory family.</text>
</comment>
<dbReference type="AlphaFoldDB" id="A0A653V8T9"/>
<dbReference type="PRINTS" id="PR00039">
    <property type="entry name" value="HTHLYSR"/>
</dbReference>
<keyword evidence="2" id="KW-0805">Transcription regulation</keyword>
<dbReference type="InterPro" id="IPR036388">
    <property type="entry name" value="WH-like_DNA-bd_sf"/>
</dbReference>
<proteinExistence type="inferred from homology"/>
<evidence type="ECO:0000313" key="5">
    <source>
        <dbReference type="EMBL" id="QKS24439.1"/>
    </source>
</evidence>
<keyword evidence="4" id="KW-0804">Transcription</keyword>
<dbReference type="RefSeq" id="WP_009287603.1">
    <property type="nucleotide sequence ID" value="NZ_BAAADW010000004.1"/>
</dbReference>
<keyword evidence="6" id="KW-1185">Reference proteome</keyword>
<dbReference type="Proteomes" id="UP000509761">
    <property type="component" value="Chromosome"/>
</dbReference>
<dbReference type="Pfam" id="PF00126">
    <property type="entry name" value="HTH_1"/>
    <property type="match status" value="1"/>
</dbReference>
<keyword evidence="3" id="KW-0238">DNA-binding</keyword>
<evidence type="ECO:0000313" key="6">
    <source>
        <dbReference type="Proteomes" id="UP000509761"/>
    </source>
</evidence>
<evidence type="ECO:0000256" key="1">
    <source>
        <dbReference type="ARBA" id="ARBA00009437"/>
    </source>
</evidence>
<accession>A0A6N0YY38</accession>
<dbReference type="PANTHER" id="PTHR30126">
    <property type="entry name" value="HTH-TYPE TRANSCRIPTIONAL REGULATOR"/>
    <property type="match status" value="1"/>
</dbReference>
<dbReference type="PANTHER" id="PTHR30126:SF39">
    <property type="entry name" value="HTH-TYPE TRANSCRIPTIONAL REGULATOR CYSL"/>
    <property type="match status" value="1"/>
</dbReference>
<evidence type="ECO:0000256" key="3">
    <source>
        <dbReference type="ARBA" id="ARBA00023125"/>
    </source>
</evidence>
<dbReference type="GO" id="GO:0003700">
    <property type="term" value="F:DNA-binding transcription factor activity"/>
    <property type="evidence" value="ECO:0007669"/>
    <property type="project" value="InterPro"/>
</dbReference>
<dbReference type="InterPro" id="IPR036390">
    <property type="entry name" value="WH_DNA-bd_sf"/>
</dbReference>
<dbReference type="Pfam" id="PF03466">
    <property type="entry name" value="LysR_substrate"/>
    <property type="match status" value="1"/>
</dbReference>